<comment type="caution">
    <text evidence="3">The sequence shown here is derived from an EMBL/GenBank/DDBJ whole genome shotgun (WGS) entry which is preliminary data.</text>
</comment>
<dbReference type="Proteomes" id="UP000606274">
    <property type="component" value="Unassembled WGS sequence"/>
</dbReference>
<name>A0A8T0AYF4_SILME</name>
<evidence type="ECO:0000256" key="1">
    <source>
        <dbReference type="SAM" id="Phobius"/>
    </source>
</evidence>
<feature type="domain" description="Bulb-type lectin" evidence="2">
    <location>
        <begin position="157"/>
        <end position="267"/>
    </location>
</feature>
<accession>A0A8T0AYF4</accession>
<sequence>MSGVDLLSRVSSVFRRDRTDWDLSDSATFDFSEDLAEDETPRFNKLKVVVSAEMDEYTGSSPNGAAVSTFIRTGEDDDDDSLLGSTSGLGAEPCENCTKKKEEAKRRKVMKKLVMAAVLYFLFMIGELAVSVKFPPLNLCNDPDPENTLFLFRTMSRNFLSMNEELLNGDFLMSNNREYKAIFQDDGNFVVYTWRPVWASNTCDTGAQSRLVMQTDCNLVMYDQESEVVWATNTNRNDAKVCRLTLTNDGFLQVDNNAAVVWMSTKSN</sequence>
<keyword evidence="1" id="KW-0472">Membrane</keyword>
<proteinExistence type="predicted"/>
<dbReference type="SMART" id="SM00108">
    <property type="entry name" value="B_lectin"/>
    <property type="match status" value="1"/>
</dbReference>
<dbReference type="SUPFAM" id="SSF51110">
    <property type="entry name" value="alpha-D-mannose-specific plant lectins"/>
    <property type="match status" value="1"/>
</dbReference>
<evidence type="ECO:0000313" key="4">
    <source>
        <dbReference type="Proteomes" id="UP000606274"/>
    </source>
</evidence>
<keyword evidence="4" id="KW-1185">Reference proteome</keyword>
<gene>
    <name evidence="3" type="ORF">HF521_003465</name>
</gene>
<reference evidence="3" key="1">
    <citation type="submission" date="2020-08" db="EMBL/GenBank/DDBJ databases">
        <title>Chromosome-level assembly of Southern catfish (Silurus meridionalis) provides insights into visual adaptation to the nocturnal and benthic lifestyles.</title>
        <authorList>
            <person name="Zhang Y."/>
            <person name="Wang D."/>
            <person name="Peng Z."/>
        </authorList>
    </citation>
    <scope>NUCLEOTIDE SEQUENCE</scope>
    <source>
        <strain evidence="3">SWU-2019-XX</strain>
        <tissue evidence="3">Muscle</tissue>
    </source>
</reference>
<evidence type="ECO:0000313" key="3">
    <source>
        <dbReference type="EMBL" id="KAF7698723.1"/>
    </source>
</evidence>
<dbReference type="PROSITE" id="PS50927">
    <property type="entry name" value="BULB_LECTIN"/>
    <property type="match status" value="1"/>
</dbReference>
<dbReference type="InterPro" id="IPR001480">
    <property type="entry name" value="Bulb-type_lectin_dom"/>
</dbReference>
<feature type="transmembrane region" description="Helical" evidence="1">
    <location>
        <begin position="113"/>
        <end position="132"/>
    </location>
</feature>
<dbReference type="EMBL" id="JABFDY010000013">
    <property type="protein sequence ID" value="KAF7698723.1"/>
    <property type="molecule type" value="Genomic_DNA"/>
</dbReference>
<keyword evidence="1" id="KW-1133">Transmembrane helix</keyword>
<organism evidence="3 4">
    <name type="scientific">Silurus meridionalis</name>
    <name type="common">Southern catfish</name>
    <name type="synonym">Silurus soldatovi meridionalis</name>
    <dbReference type="NCBI Taxonomy" id="175797"/>
    <lineage>
        <taxon>Eukaryota</taxon>
        <taxon>Metazoa</taxon>
        <taxon>Chordata</taxon>
        <taxon>Craniata</taxon>
        <taxon>Vertebrata</taxon>
        <taxon>Euteleostomi</taxon>
        <taxon>Actinopterygii</taxon>
        <taxon>Neopterygii</taxon>
        <taxon>Teleostei</taxon>
        <taxon>Ostariophysi</taxon>
        <taxon>Siluriformes</taxon>
        <taxon>Siluridae</taxon>
        <taxon>Silurus</taxon>
    </lineage>
</organism>
<dbReference type="Gene3D" id="2.90.10.10">
    <property type="entry name" value="Bulb-type lectin domain"/>
    <property type="match status" value="2"/>
</dbReference>
<dbReference type="AlphaFoldDB" id="A0A8T0AYF4"/>
<evidence type="ECO:0000259" key="2">
    <source>
        <dbReference type="PROSITE" id="PS50927"/>
    </source>
</evidence>
<protein>
    <recommendedName>
        <fullName evidence="2">Bulb-type lectin domain-containing protein</fullName>
    </recommendedName>
</protein>
<keyword evidence="1" id="KW-0812">Transmembrane</keyword>
<dbReference type="InterPro" id="IPR036426">
    <property type="entry name" value="Bulb-type_lectin_dom_sf"/>
</dbReference>